<dbReference type="PROSITE" id="PS50294">
    <property type="entry name" value="WD_REPEATS_REGION"/>
    <property type="match status" value="4"/>
</dbReference>
<keyword evidence="3" id="KW-0677">Repeat</keyword>
<dbReference type="Gene3D" id="1.20.1280.50">
    <property type="match status" value="1"/>
</dbReference>
<feature type="region of interest" description="Disordered" evidence="5">
    <location>
        <begin position="1"/>
        <end position="49"/>
    </location>
</feature>
<gene>
    <name evidence="7" type="ORF">B0T18DRAFT_441373</name>
</gene>
<dbReference type="InterPro" id="IPR019775">
    <property type="entry name" value="WD40_repeat_CS"/>
</dbReference>
<organism evidence="7 8">
    <name type="scientific">Schizothecium vesticola</name>
    <dbReference type="NCBI Taxonomy" id="314040"/>
    <lineage>
        <taxon>Eukaryota</taxon>
        <taxon>Fungi</taxon>
        <taxon>Dikarya</taxon>
        <taxon>Ascomycota</taxon>
        <taxon>Pezizomycotina</taxon>
        <taxon>Sordariomycetes</taxon>
        <taxon>Sordariomycetidae</taxon>
        <taxon>Sordariales</taxon>
        <taxon>Schizotheciaceae</taxon>
        <taxon>Schizothecium</taxon>
    </lineage>
</organism>
<dbReference type="InterPro" id="IPR001680">
    <property type="entry name" value="WD40_rpt"/>
</dbReference>
<dbReference type="Pfam" id="PF12937">
    <property type="entry name" value="F-box-like"/>
    <property type="match status" value="1"/>
</dbReference>
<dbReference type="InterPro" id="IPR001810">
    <property type="entry name" value="F-box_dom"/>
</dbReference>
<reference evidence="7" key="1">
    <citation type="submission" date="2023-06" db="EMBL/GenBank/DDBJ databases">
        <title>Genome-scale phylogeny and comparative genomics of the fungal order Sordariales.</title>
        <authorList>
            <consortium name="Lawrence Berkeley National Laboratory"/>
            <person name="Hensen N."/>
            <person name="Bonometti L."/>
            <person name="Westerberg I."/>
            <person name="Brannstrom I.O."/>
            <person name="Guillou S."/>
            <person name="Cros-Aarteil S."/>
            <person name="Calhoun S."/>
            <person name="Haridas S."/>
            <person name="Kuo A."/>
            <person name="Mondo S."/>
            <person name="Pangilinan J."/>
            <person name="Riley R."/>
            <person name="LaButti K."/>
            <person name="Andreopoulos B."/>
            <person name="Lipzen A."/>
            <person name="Chen C."/>
            <person name="Yanf M."/>
            <person name="Daum C."/>
            <person name="Ng V."/>
            <person name="Clum A."/>
            <person name="Steindorff A."/>
            <person name="Ohm R."/>
            <person name="Martin F."/>
            <person name="Silar P."/>
            <person name="Natvig D."/>
            <person name="Lalanne C."/>
            <person name="Gautier V."/>
            <person name="Ament-velasquez S.L."/>
            <person name="Kruys A."/>
            <person name="Hutchinson M.I."/>
            <person name="Powell A.J."/>
            <person name="Barry K."/>
            <person name="Miller A.N."/>
            <person name="Grigoriev I.V."/>
            <person name="Debuchy R."/>
            <person name="Gladieux P."/>
            <person name="Thoren M.H."/>
            <person name="Johannesson H."/>
        </authorList>
    </citation>
    <scope>NUCLEOTIDE SEQUENCE</scope>
    <source>
        <strain evidence="7">SMH3187-1</strain>
    </source>
</reference>
<dbReference type="InterPro" id="IPR015943">
    <property type="entry name" value="WD40/YVTN_repeat-like_dom_sf"/>
</dbReference>
<comment type="caution">
    <text evidence="7">The sequence shown here is derived from an EMBL/GenBank/DDBJ whole genome shotgun (WGS) entry which is preliminary data.</text>
</comment>
<dbReference type="PROSITE" id="PS50082">
    <property type="entry name" value="WD_REPEATS_2"/>
    <property type="match status" value="5"/>
</dbReference>
<feature type="region of interest" description="Disordered" evidence="5">
    <location>
        <begin position="179"/>
        <end position="213"/>
    </location>
</feature>
<dbReference type="EMBL" id="JAUKUD010000007">
    <property type="protein sequence ID" value="KAK0738768.1"/>
    <property type="molecule type" value="Genomic_DNA"/>
</dbReference>
<feature type="region of interest" description="Disordered" evidence="5">
    <location>
        <begin position="86"/>
        <end position="107"/>
    </location>
</feature>
<feature type="repeat" description="WD" evidence="4">
    <location>
        <begin position="408"/>
        <end position="441"/>
    </location>
</feature>
<feature type="repeat" description="WD" evidence="4">
    <location>
        <begin position="624"/>
        <end position="665"/>
    </location>
</feature>
<sequence length="763" mass="83892">METSAHRIVMGDGDWAPDQEAISRETYPSSSQAPPGFHSAPATSRLRSMSVSLPWRRPKSALYEDYDAAARSLGLEKCKSHGFGGIGGGSPADDTNAGPGPASRHDHHRNLKGMLRRASVSLRTGVKGFVQRRTSVPAEAGLDGEAPRFMTAMAPHGQRPTTAHSTWHRRLRQAASFHRQSRVFHTSHDDRESSLSGQPDPVESPTYPIPGSGEQPPIIPRSTGAAARLAAANAHHGVACQHDYTMESPLPRPGWLAGDALDDHESGIGIAVTSSEMELYVPHGDMDSDVDVDETSGDDETSIVKVDFVSRLPAELAIQVLALLDGNMLNTASRVSKRWHWAVQNQHVWRESFLREKTTTYATGEFVKPGIGLGVPPVRPSNDWKAIYRVREQLDKRWKDGKPRHVYLNGHTDSIYCLQFDETKIITGSRDRTIRVWDMKTYACKLVISPPELVGDSDARSPVLYDLVGKPTHFAAAGDPGSPGTDGQMRYSHHSVPKLYSPSTHHNASILCLQFDQRILVTGSSDSTCIVYDIARGYQPVRRLRHHSAAVLDLVFDDKHIVTCSKDVSICVWDRETGAMLKQLRGHSGPVNAVQMRGNLIVSCSGDFRVKLWNIDTGKSIREFDGHNKGLACSQFTEDGRYIASAGNDRTIRLWDANTGECLQELAAHEALVRSLHVDSISGRLVSGSYDSDIKVWDMETGAPLLSFPKWHNSWVLSAKSDYRRIISSGQDPKILILDFGAGLKDIEMLSSVPPGEAMTGYI</sequence>
<evidence type="ECO:0000259" key="6">
    <source>
        <dbReference type="PROSITE" id="PS50181"/>
    </source>
</evidence>
<evidence type="ECO:0000256" key="1">
    <source>
        <dbReference type="ARBA" id="ARBA00007968"/>
    </source>
</evidence>
<comment type="similarity">
    <text evidence="1">Belongs to the WD repeat MET30/SCONB/SCON-2 family.</text>
</comment>
<evidence type="ECO:0000256" key="5">
    <source>
        <dbReference type="SAM" id="MobiDB-lite"/>
    </source>
</evidence>
<name>A0AA40EIL5_9PEZI</name>
<evidence type="ECO:0000313" key="7">
    <source>
        <dbReference type="EMBL" id="KAK0738768.1"/>
    </source>
</evidence>
<evidence type="ECO:0000256" key="2">
    <source>
        <dbReference type="ARBA" id="ARBA00022574"/>
    </source>
</evidence>
<dbReference type="PRINTS" id="PR00320">
    <property type="entry name" value="GPROTEINBRPT"/>
</dbReference>
<feature type="domain" description="F-box" evidence="6">
    <location>
        <begin position="306"/>
        <end position="352"/>
    </location>
</feature>
<dbReference type="Pfam" id="PF00400">
    <property type="entry name" value="WD40"/>
    <property type="match status" value="6"/>
</dbReference>
<dbReference type="PROSITE" id="PS50181">
    <property type="entry name" value="FBOX"/>
    <property type="match status" value="1"/>
</dbReference>
<evidence type="ECO:0000256" key="3">
    <source>
        <dbReference type="ARBA" id="ARBA00022737"/>
    </source>
</evidence>
<dbReference type="Gene3D" id="2.130.10.10">
    <property type="entry name" value="YVTN repeat-like/Quinoprotein amine dehydrogenase"/>
    <property type="match status" value="2"/>
</dbReference>
<evidence type="ECO:0000256" key="4">
    <source>
        <dbReference type="PROSITE-ProRule" id="PRU00221"/>
    </source>
</evidence>
<keyword evidence="8" id="KW-1185">Reference proteome</keyword>
<dbReference type="InterPro" id="IPR020472">
    <property type="entry name" value="WD40_PAC1"/>
</dbReference>
<proteinExistence type="inferred from homology"/>
<feature type="repeat" description="WD" evidence="4">
    <location>
        <begin position="666"/>
        <end position="707"/>
    </location>
</feature>
<protein>
    <submittedName>
        <fullName evidence="7">WD40-repeat-containing domain protein</fullName>
    </submittedName>
</protein>
<dbReference type="AlphaFoldDB" id="A0AA40EIL5"/>
<dbReference type="SMART" id="SM00320">
    <property type="entry name" value="WD40"/>
    <property type="match status" value="7"/>
</dbReference>
<dbReference type="PROSITE" id="PS00678">
    <property type="entry name" value="WD_REPEATS_1"/>
    <property type="match status" value="4"/>
</dbReference>
<dbReference type="Proteomes" id="UP001172155">
    <property type="component" value="Unassembled WGS sequence"/>
</dbReference>
<dbReference type="SUPFAM" id="SSF81383">
    <property type="entry name" value="F-box domain"/>
    <property type="match status" value="1"/>
</dbReference>
<feature type="repeat" description="WD" evidence="4">
    <location>
        <begin position="584"/>
        <end position="623"/>
    </location>
</feature>
<dbReference type="PANTHER" id="PTHR22847:SF745">
    <property type="entry name" value="F-BOX_WD REPEAT-CONTAINING PROTEIN 7"/>
    <property type="match status" value="1"/>
</dbReference>
<dbReference type="CDD" id="cd00200">
    <property type="entry name" value="WD40"/>
    <property type="match status" value="1"/>
</dbReference>
<dbReference type="PANTHER" id="PTHR22847">
    <property type="entry name" value="WD40 REPEAT PROTEIN"/>
    <property type="match status" value="1"/>
</dbReference>
<dbReference type="SUPFAM" id="SSF50978">
    <property type="entry name" value="WD40 repeat-like"/>
    <property type="match status" value="2"/>
</dbReference>
<dbReference type="InterPro" id="IPR036322">
    <property type="entry name" value="WD40_repeat_dom_sf"/>
</dbReference>
<evidence type="ECO:0000313" key="8">
    <source>
        <dbReference type="Proteomes" id="UP001172155"/>
    </source>
</evidence>
<dbReference type="InterPro" id="IPR036047">
    <property type="entry name" value="F-box-like_dom_sf"/>
</dbReference>
<keyword evidence="2 4" id="KW-0853">WD repeat</keyword>
<accession>A0AA40EIL5</accession>
<feature type="repeat" description="WD" evidence="4">
    <location>
        <begin position="544"/>
        <end position="583"/>
    </location>
</feature>